<dbReference type="AlphaFoldDB" id="A0A1M5KN42"/>
<feature type="compositionally biased region" description="Low complexity" evidence="4">
    <location>
        <begin position="1"/>
        <end position="17"/>
    </location>
</feature>
<dbReference type="SUPFAM" id="SSF49503">
    <property type="entry name" value="Cupredoxins"/>
    <property type="match status" value="1"/>
</dbReference>
<evidence type="ECO:0000313" key="6">
    <source>
        <dbReference type="EMBL" id="SHG54188.1"/>
    </source>
</evidence>
<dbReference type="EMBL" id="FQVW01000040">
    <property type="protein sequence ID" value="SHG54188.1"/>
    <property type="molecule type" value="Genomic_DNA"/>
</dbReference>
<evidence type="ECO:0000259" key="5">
    <source>
        <dbReference type="Pfam" id="PF13473"/>
    </source>
</evidence>
<dbReference type="InterPro" id="IPR028096">
    <property type="entry name" value="EfeO_Cupredoxin"/>
</dbReference>
<dbReference type="InterPro" id="IPR008972">
    <property type="entry name" value="Cupredoxin"/>
</dbReference>
<keyword evidence="3" id="KW-0186">Copper</keyword>
<organism evidence="6 7">
    <name type="scientific">Ornithinibacillus halophilus</name>
    <dbReference type="NCBI Taxonomy" id="930117"/>
    <lineage>
        <taxon>Bacteria</taxon>
        <taxon>Bacillati</taxon>
        <taxon>Bacillota</taxon>
        <taxon>Bacilli</taxon>
        <taxon>Bacillales</taxon>
        <taxon>Bacillaceae</taxon>
        <taxon>Ornithinibacillus</taxon>
    </lineage>
</organism>
<evidence type="ECO:0000313" key="7">
    <source>
        <dbReference type="Proteomes" id="UP000183988"/>
    </source>
</evidence>
<dbReference type="STRING" id="930117.SAMN05216225_10401"/>
<dbReference type="Pfam" id="PF13473">
    <property type="entry name" value="Cupredoxin_1"/>
    <property type="match status" value="1"/>
</dbReference>
<keyword evidence="7" id="KW-1185">Reference proteome</keyword>
<gene>
    <name evidence="6" type="ORF">SAMN05216225_10401</name>
</gene>
<dbReference type="InterPro" id="IPR051403">
    <property type="entry name" value="NosZ/Cyto_c_oxidase_sub2"/>
</dbReference>
<comment type="subcellular location">
    <subcellularLocation>
        <location evidence="1">Cell envelope</location>
    </subcellularLocation>
</comment>
<dbReference type="RefSeq" id="WP_072891438.1">
    <property type="nucleotide sequence ID" value="NZ_FQVW01000040.1"/>
</dbReference>
<dbReference type="GO" id="GO:0046872">
    <property type="term" value="F:metal ion binding"/>
    <property type="evidence" value="ECO:0007669"/>
    <property type="project" value="UniProtKB-KW"/>
</dbReference>
<evidence type="ECO:0000256" key="1">
    <source>
        <dbReference type="ARBA" id="ARBA00004196"/>
    </source>
</evidence>
<dbReference type="PANTHER" id="PTHR42838">
    <property type="entry name" value="CYTOCHROME C OXIDASE SUBUNIT II"/>
    <property type="match status" value="1"/>
</dbReference>
<keyword evidence="2" id="KW-0479">Metal-binding</keyword>
<sequence length="118" mass="12706">GGGDDNNTSNAENNTNDQASEETNNSDREADPNNEVNIVATNFDFNQDEFVVQSGEEVKVTLTNEEGHHGISIQGLNINIDGEGETTFTPEEPGEYTIICNIFCGDGHAEMTATLVVL</sequence>
<accession>A0A1M5KN42</accession>
<dbReference type="GO" id="GO:0030313">
    <property type="term" value="C:cell envelope"/>
    <property type="evidence" value="ECO:0007669"/>
    <property type="project" value="UniProtKB-SubCell"/>
</dbReference>
<evidence type="ECO:0000256" key="3">
    <source>
        <dbReference type="ARBA" id="ARBA00023008"/>
    </source>
</evidence>
<dbReference type="Gene3D" id="2.60.40.420">
    <property type="entry name" value="Cupredoxins - blue copper proteins"/>
    <property type="match status" value="1"/>
</dbReference>
<name>A0A1M5KN42_9BACI</name>
<evidence type="ECO:0000256" key="4">
    <source>
        <dbReference type="SAM" id="MobiDB-lite"/>
    </source>
</evidence>
<dbReference type="Proteomes" id="UP000183988">
    <property type="component" value="Unassembled WGS sequence"/>
</dbReference>
<feature type="domain" description="EfeO-type cupredoxin-like" evidence="5">
    <location>
        <begin position="27"/>
        <end position="111"/>
    </location>
</feature>
<protein>
    <submittedName>
        <fullName evidence="6">Cytochrome c oxidase subunit 2</fullName>
    </submittedName>
</protein>
<evidence type="ECO:0000256" key="2">
    <source>
        <dbReference type="ARBA" id="ARBA00022723"/>
    </source>
</evidence>
<proteinExistence type="predicted"/>
<reference evidence="6 7" key="1">
    <citation type="submission" date="2016-11" db="EMBL/GenBank/DDBJ databases">
        <authorList>
            <person name="Jaros S."/>
            <person name="Januszkiewicz K."/>
            <person name="Wedrychowicz H."/>
        </authorList>
    </citation>
    <scope>NUCLEOTIDE SEQUENCE [LARGE SCALE GENOMIC DNA]</scope>
    <source>
        <strain evidence="6 7">IBRC-M 10683</strain>
    </source>
</reference>
<feature type="non-terminal residue" evidence="6">
    <location>
        <position position="1"/>
    </location>
</feature>
<feature type="region of interest" description="Disordered" evidence="4">
    <location>
        <begin position="1"/>
        <end position="33"/>
    </location>
</feature>
<dbReference type="PANTHER" id="PTHR42838:SF2">
    <property type="entry name" value="NITROUS-OXIDE REDUCTASE"/>
    <property type="match status" value="1"/>
</dbReference>
<dbReference type="OrthoDB" id="279535at2"/>